<accession>A0A4P2QZ00</accession>
<sequence length="279" mass="28550">MSSWKRAAPLPHHLPVHDSYTDDPAALAAFIGPRERALEEGIWSLGDADLLAIVLGTGLVGTPVTIVSAALLSRFSGLEGLSRLGPHALAEHPGLGLAKALRIAASLELGRRAFERAVRPRPPVRTSASIAAWCAAQLGPLDHEQMWVISLDGRNGMRGARRVAQGGLHGCSVTAKDILRAALSDAASALVLVHNHPSGDSAPSPEDVAMTDAVAAAGEVIGVPLVDHVILAPDGHYSSLHDLGMIKPGDAAAEGEAGARPAQAGAAGAGPGRAGHGQR</sequence>
<feature type="transmembrane region" description="Helical" evidence="8">
    <location>
        <begin position="50"/>
        <end position="73"/>
    </location>
</feature>
<dbReference type="PANTHER" id="PTHR30471:SF3">
    <property type="entry name" value="UPF0758 PROTEIN YEES-RELATED"/>
    <property type="match status" value="1"/>
</dbReference>
<proteinExistence type="inferred from homology"/>
<keyword evidence="2" id="KW-0479">Metal-binding</keyword>
<dbReference type="AlphaFoldDB" id="A0A4P2QZ00"/>
<dbReference type="GO" id="GO:0046872">
    <property type="term" value="F:metal ion binding"/>
    <property type="evidence" value="ECO:0007669"/>
    <property type="project" value="UniProtKB-KW"/>
</dbReference>
<dbReference type="Proteomes" id="UP000295497">
    <property type="component" value="Chromosome"/>
</dbReference>
<dbReference type="InterPro" id="IPR037518">
    <property type="entry name" value="MPN"/>
</dbReference>
<evidence type="ECO:0000313" key="10">
    <source>
        <dbReference type="EMBL" id="AUX35820.1"/>
    </source>
</evidence>
<feature type="region of interest" description="Disordered" evidence="7">
    <location>
        <begin position="252"/>
        <end position="279"/>
    </location>
</feature>
<keyword evidence="8" id="KW-1133">Transmembrane helix</keyword>
<feature type="compositionally biased region" description="Gly residues" evidence="7">
    <location>
        <begin position="267"/>
        <end position="279"/>
    </location>
</feature>
<dbReference type="CDD" id="cd08071">
    <property type="entry name" value="MPN_DUF2466"/>
    <property type="match status" value="1"/>
</dbReference>
<name>A0A4P2QZ00_SORCE</name>
<dbReference type="PANTHER" id="PTHR30471">
    <property type="entry name" value="DNA REPAIR PROTEIN RADC"/>
    <property type="match status" value="1"/>
</dbReference>
<evidence type="ECO:0000256" key="3">
    <source>
        <dbReference type="ARBA" id="ARBA00022801"/>
    </source>
</evidence>
<keyword evidence="1" id="KW-0645">Protease</keyword>
<keyword evidence="3" id="KW-0378">Hydrolase</keyword>
<evidence type="ECO:0000256" key="7">
    <source>
        <dbReference type="SAM" id="MobiDB-lite"/>
    </source>
</evidence>
<feature type="compositionally biased region" description="Low complexity" evidence="7">
    <location>
        <begin position="252"/>
        <end position="266"/>
    </location>
</feature>
<dbReference type="PROSITE" id="PS50249">
    <property type="entry name" value="MPN"/>
    <property type="match status" value="1"/>
</dbReference>
<dbReference type="GO" id="GO:0006508">
    <property type="term" value="P:proteolysis"/>
    <property type="evidence" value="ECO:0007669"/>
    <property type="project" value="UniProtKB-KW"/>
</dbReference>
<evidence type="ECO:0000256" key="8">
    <source>
        <dbReference type="SAM" id="Phobius"/>
    </source>
</evidence>
<dbReference type="Pfam" id="PF20582">
    <property type="entry name" value="UPF0758_N"/>
    <property type="match status" value="1"/>
</dbReference>
<dbReference type="EMBL" id="CP012672">
    <property type="protein sequence ID" value="AUX35820.1"/>
    <property type="molecule type" value="Genomic_DNA"/>
</dbReference>
<evidence type="ECO:0000256" key="5">
    <source>
        <dbReference type="ARBA" id="ARBA00023049"/>
    </source>
</evidence>
<dbReference type="Pfam" id="PF04002">
    <property type="entry name" value="RadC"/>
    <property type="match status" value="1"/>
</dbReference>
<protein>
    <submittedName>
        <fullName evidence="10">DNA repair protein</fullName>
    </submittedName>
</protein>
<evidence type="ECO:0000256" key="2">
    <source>
        <dbReference type="ARBA" id="ARBA00022723"/>
    </source>
</evidence>
<dbReference type="GO" id="GO:0008237">
    <property type="term" value="F:metallopeptidase activity"/>
    <property type="evidence" value="ECO:0007669"/>
    <property type="project" value="UniProtKB-KW"/>
</dbReference>
<dbReference type="InterPro" id="IPR046778">
    <property type="entry name" value="UPF0758_N"/>
</dbReference>
<dbReference type="InterPro" id="IPR010994">
    <property type="entry name" value="RuvA_2-like"/>
</dbReference>
<dbReference type="SUPFAM" id="SSF47781">
    <property type="entry name" value="RuvA domain 2-like"/>
    <property type="match status" value="1"/>
</dbReference>
<dbReference type="PROSITE" id="PS01302">
    <property type="entry name" value="UPF0758"/>
    <property type="match status" value="1"/>
</dbReference>
<keyword evidence="8" id="KW-0472">Membrane</keyword>
<reference evidence="10 11" key="1">
    <citation type="submission" date="2015-09" db="EMBL/GenBank/DDBJ databases">
        <title>Sorangium comparison.</title>
        <authorList>
            <person name="Zaburannyi N."/>
            <person name="Bunk B."/>
            <person name="Overmann J."/>
            <person name="Mueller R."/>
        </authorList>
    </citation>
    <scope>NUCLEOTIDE SEQUENCE [LARGE SCALE GENOMIC DNA]</scope>
    <source>
        <strain evidence="10 11">So ce836</strain>
    </source>
</reference>
<dbReference type="InterPro" id="IPR001405">
    <property type="entry name" value="UPF0758"/>
</dbReference>
<evidence type="ECO:0000259" key="9">
    <source>
        <dbReference type="PROSITE" id="PS50249"/>
    </source>
</evidence>
<feature type="domain" description="MPN" evidence="9">
    <location>
        <begin position="123"/>
        <end position="246"/>
    </location>
</feature>
<evidence type="ECO:0000256" key="6">
    <source>
        <dbReference type="RuleBase" id="RU003797"/>
    </source>
</evidence>
<evidence type="ECO:0000256" key="1">
    <source>
        <dbReference type="ARBA" id="ARBA00022670"/>
    </source>
</evidence>
<keyword evidence="4" id="KW-0862">Zinc</keyword>
<evidence type="ECO:0000313" key="11">
    <source>
        <dbReference type="Proteomes" id="UP000295497"/>
    </source>
</evidence>
<dbReference type="RefSeq" id="WP_129578774.1">
    <property type="nucleotide sequence ID" value="NZ_CP012672.1"/>
</dbReference>
<gene>
    <name evidence="10" type="ORF">SOCE836_080190</name>
</gene>
<dbReference type="Gene3D" id="3.40.140.10">
    <property type="entry name" value="Cytidine Deaminase, domain 2"/>
    <property type="match status" value="1"/>
</dbReference>
<dbReference type="InterPro" id="IPR020891">
    <property type="entry name" value="UPF0758_CS"/>
</dbReference>
<evidence type="ECO:0000256" key="4">
    <source>
        <dbReference type="ARBA" id="ARBA00022833"/>
    </source>
</evidence>
<dbReference type="InterPro" id="IPR025657">
    <property type="entry name" value="RadC_JAB"/>
</dbReference>
<keyword evidence="8" id="KW-0812">Transmembrane</keyword>
<dbReference type="NCBIfam" id="TIGR00608">
    <property type="entry name" value="radc"/>
    <property type="match status" value="1"/>
</dbReference>
<comment type="similarity">
    <text evidence="6">Belongs to the UPF0758 family.</text>
</comment>
<keyword evidence="5" id="KW-0482">Metalloprotease</keyword>
<organism evidence="10 11">
    <name type="scientific">Sorangium cellulosum</name>
    <name type="common">Polyangium cellulosum</name>
    <dbReference type="NCBI Taxonomy" id="56"/>
    <lineage>
        <taxon>Bacteria</taxon>
        <taxon>Pseudomonadati</taxon>
        <taxon>Myxococcota</taxon>
        <taxon>Polyangia</taxon>
        <taxon>Polyangiales</taxon>
        <taxon>Polyangiaceae</taxon>
        <taxon>Sorangium</taxon>
    </lineage>
</organism>